<dbReference type="InterPro" id="IPR008266">
    <property type="entry name" value="Tyr_kinase_AS"/>
</dbReference>
<dbReference type="GO" id="GO:0050793">
    <property type="term" value="P:regulation of developmental process"/>
    <property type="evidence" value="ECO:0007669"/>
    <property type="project" value="UniProtKB-ARBA"/>
</dbReference>
<dbReference type="PROSITE" id="PS00109">
    <property type="entry name" value="PROTEIN_KINASE_TYR"/>
    <property type="match status" value="1"/>
</dbReference>
<accession>A0A8J2JXY6</accession>
<dbReference type="InterPro" id="IPR001245">
    <property type="entry name" value="Ser-Thr/Tyr_kinase_cat_dom"/>
</dbReference>
<dbReference type="InterPro" id="IPR017441">
    <property type="entry name" value="Protein_kinase_ATP_BS"/>
</dbReference>
<dbReference type="PROSITE" id="PS50011">
    <property type="entry name" value="PROTEIN_KINASE_DOM"/>
    <property type="match status" value="1"/>
</dbReference>
<evidence type="ECO:0000256" key="4">
    <source>
        <dbReference type="ARBA" id="ARBA00022741"/>
    </source>
</evidence>
<proteinExistence type="predicted"/>
<evidence type="ECO:0000256" key="2">
    <source>
        <dbReference type="ARBA" id="ARBA00022441"/>
    </source>
</evidence>
<evidence type="ECO:0000256" key="5">
    <source>
        <dbReference type="ARBA" id="ARBA00022777"/>
    </source>
</evidence>
<dbReference type="InterPro" id="IPR006652">
    <property type="entry name" value="Kelch_1"/>
</dbReference>
<dbReference type="SMART" id="SM00408">
    <property type="entry name" value="IGc2"/>
    <property type="match status" value="1"/>
</dbReference>
<keyword evidence="4 11" id="KW-0547">Nucleotide-binding</keyword>
<dbReference type="Pfam" id="PF07714">
    <property type="entry name" value="PK_Tyr_Ser-Thr"/>
    <property type="match status" value="1"/>
</dbReference>
<evidence type="ECO:0000256" key="13">
    <source>
        <dbReference type="SAM" id="Phobius"/>
    </source>
</evidence>
<dbReference type="InterPro" id="IPR052637">
    <property type="entry name" value="KLHDC3-like"/>
</dbReference>
<dbReference type="PANTHER" id="PTHR46461">
    <property type="entry name" value="KELCH DOMAIN-CONTAINING PROTEIN 3"/>
    <property type="match status" value="1"/>
</dbReference>
<feature type="compositionally biased region" description="Low complexity" evidence="12">
    <location>
        <begin position="82"/>
        <end position="111"/>
    </location>
</feature>
<evidence type="ECO:0000256" key="7">
    <source>
        <dbReference type="ARBA" id="ARBA00023136"/>
    </source>
</evidence>
<dbReference type="InterPro" id="IPR003599">
    <property type="entry name" value="Ig_sub"/>
</dbReference>
<feature type="domain" description="Protein kinase" evidence="14">
    <location>
        <begin position="1180"/>
        <end position="1466"/>
    </location>
</feature>
<evidence type="ECO:0000256" key="11">
    <source>
        <dbReference type="PROSITE-ProRule" id="PRU10141"/>
    </source>
</evidence>
<organism evidence="16 17">
    <name type="scientific">Allacma fusca</name>
    <dbReference type="NCBI Taxonomy" id="39272"/>
    <lineage>
        <taxon>Eukaryota</taxon>
        <taxon>Metazoa</taxon>
        <taxon>Ecdysozoa</taxon>
        <taxon>Arthropoda</taxon>
        <taxon>Hexapoda</taxon>
        <taxon>Collembola</taxon>
        <taxon>Symphypleona</taxon>
        <taxon>Sminthuridae</taxon>
        <taxon>Allacma</taxon>
    </lineage>
</organism>
<dbReference type="GO" id="GO:0012505">
    <property type="term" value="C:endomembrane system"/>
    <property type="evidence" value="ECO:0007669"/>
    <property type="project" value="UniProtKB-SubCell"/>
</dbReference>
<dbReference type="PROSITE" id="PS00107">
    <property type="entry name" value="PROTEIN_KINASE_ATP"/>
    <property type="match status" value="1"/>
</dbReference>
<sequence>MEKFSELFYSLQTIPYCSLDSKTFLASSLAWETLALIRDHLWSYCLILFVTLSLTFKSICCYHKSRNRRLKLRSPSQEQSANNNNNNNNIARHNLNNHPQLQQQQHMAFQHPQPPPQPHQHPLHPNQPEVQQPRGRVLCHDHEIQRSLQSHQRSPRDCRIPQMHWTVHIKGGPRRVNHAGVNVGYAIYSFGGYCTGENYAVIRNIDVYVLNQVTYRWNLLETDGTIPFQRYGHTAVAYGRFVYLWGGRNDNSACKILYRFDTKTHRWERPPVNGIVPGARDGHSAVVIRNKMFIFGGYEESIGMFSQDVHALDLETLTWSFIPTAGVPPSFRDFHTATVYLDRYMFIFGGRGDEHGPLHTRKEMYCNTLVCFDVERQEWFRPKTTGVSPVGRRSHSAFMHNGFMYIFGGYNGVSDEHFNDMFRYDPETGEWQQVTPFGHGPAPRRRQGCVVIDNRVFFFGGTSPITNLTDYVNLNQPEEQDMNLTDHDDMFVLDMDPTLKTLSILKICEHNLDTSMLPLVLKWDIAWTMMPNKITPLSSVTVFFALLITLSLKESKSESIEGINYLQPLCSLELIGATSAKQEILYTVNLTYSDHQNGLCSQEKSSAGKFSQFVKCDSGIIYVESGFANRDDGDSFDRIRINCSSNQPVKYEQDVELPFAGMEVTFHKRILPGILLHEVSARFPKILGVAGEGLLAFSGTYKFSSKSWSFPITLNITTPRTSRRSVLISTSALSQGIELAPEVLINDNYATCQTKVSTSYVYFVNIGGANNPTEAKLLINCLNMTMVNTCGNKHSGTNCNQDRHCKKISPFHQNGMFRCSNRGLSRDIEYFRDINTDIQQNMSKIWDPSLVIMIEKEGNSLEFQIPDQNHGADEEIENVSNSSTSKEFLAEPGNITLYNMQVARFECHFIHYVLVTPVVWYVGWKNGTKTPLLVDNGENTTEETRFVNNYGYGGKVEKISVDMKSSHLEFQAKDGMVNITCEMWYWDSELSASSLQKLEVKASKQPKFDEGPVKHMETGETLKLDCLERNGIPHVDYKWEFNGEALDEDTTLIWNNENQRNASVLEIPRIGKSHSGEYTCIAYNFRGEARKIFAVTVDDSVKKLWLALSITSVVLFFVLVVALAGLYELYVKQRSRLTKLEIKEFLSGNVAEIETNSFAHVNAKYMVYDKKFELPWSQFKLDSQILGKGVHGVVYKGTIGEEIIAVKTVRERVTKDVLKALLDELKIMIYLGKHDYIVELKGACTQFLHEGRAYVLVEFCSLGSIESFLRNNRYNFCDDSHAGDYANGCGVRRGSVTVAQQFNRKDLIQWSVQILQGMQYLEEKKVIHGDLATRNILMQSLHHVKITDFGLSRQLINTDSYVKKQQGLLPWRHMAIEALRDFTFTTKSDVWSYGVTLWEILTLGTTPYPGMNWKPEFLQLLENDLRLYKPKYATKAMYKILTDCWAPEPEDRPSFQQLRRKFSEYMAHL</sequence>
<comment type="subcellular location">
    <subcellularLocation>
        <location evidence="1">Endomembrane system</location>
    </subcellularLocation>
</comment>
<dbReference type="GO" id="GO:0005737">
    <property type="term" value="C:cytoplasm"/>
    <property type="evidence" value="ECO:0007669"/>
    <property type="project" value="TreeGrafter"/>
</dbReference>
<keyword evidence="17" id="KW-1185">Reference proteome</keyword>
<name>A0A8J2JXY6_9HEXA</name>
<evidence type="ECO:0000259" key="14">
    <source>
        <dbReference type="PROSITE" id="PS50011"/>
    </source>
</evidence>
<dbReference type="GO" id="GO:0030182">
    <property type="term" value="P:neuron differentiation"/>
    <property type="evidence" value="ECO:0007669"/>
    <property type="project" value="UniProtKB-ARBA"/>
</dbReference>
<dbReference type="Pfam" id="PF24681">
    <property type="entry name" value="Kelch_KLHDC2_KLHL20_DRC7"/>
    <property type="match status" value="1"/>
</dbReference>
<evidence type="ECO:0000256" key="12">
    <source>
        <dbReference type="SAM" id="MobiDB-lite"/>
    </source>
</evidence>
<dbReference type="GO" id="GO:0048468">
    <property type="term" value="P:cell development"/>
    <property type="evidence" value="ECO:0007669"/>
    <property type="project" value="UniProtKB-ARBA"/>
</dbReference>
<evidence type="ECO:0000313" key="16">
    <source>
        <dbReference type="EMBL" id="CAG7724005.1"/>
    </source>
</evidence>
<keyword evidence="2" id="KW-0880">Kelch repeat</keyword>
<keyword evidence="7 13" id="KW-0472">Membrane</keyword>
<dbReference type="GO" id="GO:0004714">
    <property type="term" value="F:transmembrane receptor protein tyrosine kinase activity"/>
    <property type="evidence" value="ECO:0007669"/>
    <property type="project" value="UniProtKB-EC"/>
</dbReference>
<feature type="region of interest" description="Disordered" evidence="12">
    <location>
        <begin position="71"/>
        <end position="133"/>
    </location>
</feature>
<keyword evidence="3" id="KW-0808">Transferase</keyword>
<feature type="transmembrane region" description="Helical" evidence="13">
    <location>
        <begin position="1104"/>
        <end position="1130"/>
    </location>
</feature>
<dbReference type="PROSITE" id="PS50835">
    <property type="entry name" value="IG_LIKE"/>
    <property type="match status" value="1"/>
</dbReference>
<dbReference type="Pfam" id="PF13927">
    <property type="entry name" value="Ig_3"/>
    <property type="match status" value="1"/>
</dbReference>
<evidence type="ECO:0000259" key="15">
    <source>
        <dbReference type="PROSITE" id="PS50835"/>
    </source>
</evidence>
<evidence type="ECO:0000256" key="9">
    <source>
        <dbReference type="ARBA" id="ARBA00023157"/>
    </source>
</evidence>
<evidence type="ECO:0008006" key="18">
    <source>
        <dbReference type="Google" id="ProtNLM"/>
    </source>
</evidence>
<dbReference type="FunFam" id="1.10.510.10:FF:001512">
    <property type="entry name" value="Receptor tyrosine-protein kinase erbB-2"/>
    <property type="match status" value="1"/>
</dbReference>
<evidence type="ECO:0000313" key="17">
    <source>
        <dbReference type="Proteomes" id="UP000708208"/>
    </source>
</evidence>
<dbReference type="GO" id="GO:0051130">
    <property type="term" value="P:positive regulation of cellular component organization"/>
    <property type="evidence" value="ECO:0007669"/>
    <property type="project" value="UniProtKB-ARBA"/>
</dbReference>
<evidence type="ECO:0000256" key="8">
    <source>
        <dbReference type="ARBA" id="ARBA00023137"/>
    </source>
</evidence>
<keyword evidence="5" id="KW-0418">Kinase</keyword>
<comment type="caution">
    <text evidence="16">The sequence shown here is derived from an EMBL/GenBank/DDBJ whole genome shotgun (WGS) entry which is preliminary data.</text>
</comment>
<dbReference type="SMART" id="SM00409">
    <property type="entry name" value="IG"/>
    <property type="match status" value="1"/>
</dbReference>
<dbReference type="GO" id="GO:0003682">
    <property type="term" value="F:chromatin binding"/>
    <property type="evidence" value="ECO:0007669"/>
    <property type="project" value="InterPro"/>
</dbReference>
<evidence type="ECO:0000256" key="10">
    <source>
        <dbReference type="ARBA" id="ARBA00051243"/>
    </source>
</evidence>
<keyword evidence="13" id="KW-0812">Transmembrane</keyword>
<evidence type="ECO:0000256" key="3">
    <source>
        <dbReference type="ARBA" id="ARBA00022679"/>
    </source>
</evidence>
<dbReference type="InterPro" id="IPR007110">
    <property type="entry name" value="Ig-like_dom"/>
</dbReference>
<protein>
    <recommendedName>
        <fullName evidence="18">Receptor protein-tyrosine kinase</fullName>
    </recommendedName>
</protein>
<gene>
    <name evidence="16" type="ORF">AFUS01_LOCUS13055</name>
</gene>
<feature type="domain" description="Ig-like" evidence="15">
    <location>
        <begin position="1006"/>
        <end position="1096"/>
    </location>
</feature>
<dbReference type="GO" id="GO:0005524">
    <property type="term" value="F:ATP binding"/>
    <property type="evidence" value="ECO:0007669"/>
    <property type="project" value="UniProtKB-UniRule"/>
</dbReference>
<dbReference type="InterPro" id="IPR000719">
    <property type="entry name" value="Prot_kinase_dom"/>
</dbReference>
<dbReference type="SMART" id="SM00612">
    <property type="entry name" value="Kelch"/>
    <property type="match status" value="3"/>
</dbReference>
<keyword evidence="8" id="KW-0829">Tyrosine-protein kinase</keyword>
<dbReference type="EMBL" id="CAJVCH010104709">
    <property type="protein sequence ID" value="CAG7724005.1"/>
    <property type="molecule type" value="Genomic_DNA"/>
</dbReference>
<feature type="binding site" evidence="11">
    <location>
        <position position="1207"/>
    </location>
    <ligand>
        <name>ATP</name>
        <dbReference type="ChEBI" id="CHEBI:30616"/>
    </ligand>
</feature>
<dbReference type="Proteomes" id="UP000708208">
    <property type="component" value="Unassembled WGS sequence"/>
</dbReference>
<reference evidence="16" key="1">
    <citation type="submission" date="2021-06" db="EMBL/GenBank/DDBJ databases">
        <authorList>
            <person name="Hodson N. C."/>
            <person name="Mongue J. A."/>
            <person name="Jaron S. K."/>
        </authorList>
    </citation>
    <scope>NUCLEOTIDE SEQUENCE</scope>
</reference>
<keyword evidence="13" id="KW-1133">Transmembrane helix</keyword>
<dbReference type="InterPro" id="IPR003598">
    <property type="entry name" value="Ig_sub2"/>
</dbReference>
<dbReference type="PANTHER" id="PTHR46461:SF1">
    <property type="entry name" value="KELCH DOMAIN-CONTAINING PROTEIN 3"/>
    <property type="match status" value="1"/>
</dbReference>
<evidence type="ECO:0000256" key="1">
    <source>
        <dbReference type="ARBA" id="ARBA00004308"/>
    </source>
</evidence>
<keyword evidence="6 11" id="KW-0067">ATP-binding</keyword>
<comment type="catalytic activity">
    <reaction evidence="10">
        <text>L-tyrosyl-[protein] + ATP = O-phospho-L-tyrosyl-[protein] + ADP + H(+)</text>
        <dbReference type="Rhea" id="RHEA:10596"/>
        <dbReference type="Rhea" id="RHEA-COMP:10136"/>
        <dbReference type="Rhea" id="RHEA-COMP:20101"/>
        <dbReference type="ChEBI" id="CHEBI:15378"/>
        <dbReference type="ChEBI" id="CHEBI:30616"/>
        <dbReference type="ChEBI" id="CHEBI:46858"/>
        <dbReference type="ChEBI" id="CHEBI:61978"/>
        <dbReference type="ChEBI" id="CHEBI:456216"/>
        <dbReference type="EC" id="2.7.10.1"/>
    </reaction>
</comment>
<dbReference type="CDD" id="cd00192">
    <property type="entry name" value="PTKc"/>
    <property type="match status" value="1"/>
</dbReference>
<keyword evidence="9" id="KW-1015">Disulfide bond</keyword>
<dbReference type="OrthoDB" id="432528at2759"/>
<evidence type="ECO:0000256" key="6">
    <source>
        <dbReference type="ARBA" id="ARBA00022840"/>
    </source>
</evidence>